<dbReference type="GO" id="GO:0016491">
    <property type="term" value="F:oxidoreductase activity"/>
    <property type="evidence" value="ECO:0007669"/>
    <property type="project" value="InterPro"/>
</dbReference>
<dbReference type="EMBL" id="WMLB01000017">
    <property type="protein sequence ID" value="MTH68006.1"/>
    <property type="molecule type" value="Genomic_DNA"/>
</dbReference>
<dbReference type="AlphaFoldDB" id="A0A6I3M9H9"/>
<proteinExistence type="predicted"/>
<comment type="caution">
    <text evidence="3">The sequence shown here is derived from an EMBL/GenBank/DDBJ whole genome shotgun (WGS) entry which is preliminary data.</text>
</comment>
<protein>
    <submittedName>
        <fullName evidence="3">DUF2236 domain-containing protein</fullName>
    </submittedName>
</protein>
<evidence type="ECO:0000256" key="1">
    <source>
        <dbReference type="SAM" id="MobiDB-lite"/>
    </source>
</evidence>
<feature type="domain" description="ER-bound oxygenase mpaB/mpaB'/Rubber oxygenase catalytic" evidence="2">
    <location>
        <begin position="56"/>
        <end position="238"/>
    </location>
</feature>
<gene>
    <name evidence="3" type="ORF">GJ743_06420</name>
</gene>
<dbReference type="InterPro" id="IPR018713">
    <property type="entry name" value="MPAB/Lcp_cat_dom"/>
</dbReference>
<dbReference type="PANTHER" id="PTHR36124:SF1">
    <property type="entry name" value="ER-BOUND OXYGENASE MPAB_MPAB'_RUBBER OXYGENASE CATALYTIC DOMAIN-CONTAINING PROTEIN"/>
    <property type="match status" value="1"/>
</dbReference>
<keyword evidence="4" id="KW-1185">Reference proteome</keyword>
<sequence length="311" mass="35699">MRIGRSHRRLHELERLDPATDYERITRVDGTLEFPWDLQQSLSFALFRTYAVPSIGGLLYETGEFERDAQKRHDDTVLILDAIAVDGMESDDGRAAVRRMNRMHGRYDISNDDLRYVLATFVVTPIRWIAAYGWRRQSRVEIDAAVQYYRRLGRLMGIREIPQTYEAFAEYMDAYEAEHFRLDPRTRVVADATLDLLVTFYPRMARRMVRAFSIAILDPHLRAAFGYPEPSRFAVRASHGALRLRGRIVSLLPARRRPQYARDLKRIRSYPGGYLVEQLGTFAPEEAASGAVAGTPPTAARRVTPLPERAP</sequence>
<dbReference type="Pfam" id="PF09995">
    <property type="entry name" value="MPAB_Lcp_cat"/>
    <property type="match status" value="1"/>
</dbReference>
<reference evidence="3 4" key="1">
    <citation type="submission" date="2019-11" db="EMBL/GenBank/DDBJ databases">
        <title>Agromyces kandeliae sp. nov., isolated from mangrove soil.</title>
        <authorList>
            <person name="Wang R."/>
        </authorList>
    </citation>
    <scope>NUCLEOTIDE SEQUENCE [LARGE SCALE GENOMIC DNA]</scope>
    <source>
        <strain evidence="3 4">JCM 11433</strain>
    </source>
</reference>
<evidence type="ECO:0000259" key="2">
    <source>
        <dbReference type="Pfam" id="PF09995"/>
    </source>
</evidence>
<evidence type="ECO:0000313" key="3">
    <source>
        <dbReference type="EMBL" id="MTH68006.1"/>
    </source>
</evidence>
<name>A0A6I3M9H9_9MICO</name>
<dbReference type="Proteomes" id="UP000433071">
    <property type="component" value="Unassembled WGS sequence"/>
</dbReference>
<dbReference type="PANTHER" id="PTHR36124">
    <property type="match status" value="1"/>
</dbReference>
<feature type="region of interest" description="Disordered" evidence="1">
    <location>
        <begin position="287"/>
        <end position="311"/>
    </location>
</feature>
<organism evidence="3 4">
    <name type="scientific">Agromyces bracchium</name>
    <dbReference type="NCBI Taxonomy" id="88376"/>
    <lineage>
        <taxon>Bacteria</taxon>
        <taxon>Bacillati</taxon>
        <taxon>Actinomycetota</taxon>
        <taxon>Actinomycetes</taxon>
        <taxon>Micrococcales</taxon>
        <taxon>Microbacteriaceae</taxon>
        <taxon>Agromyces</taxon>
    </lineage>
</organism>
<accession>A0A6I3M9H9</accession>
<dbReference type="RefSeq" id="WP_155051059.1">
    <property type="nucleotide sequence ID" value="NZ_BAAAIB010000001.1"/>
</dbReference>
<dbReference type="InterPro" id="IPR046366">
    <property type="entry name" value="MPAB"/>
</dbReference>
<dbReference type="OrthoDB" id="836517at2"/>
<evidence type="ECO:0000313" key="4">
    <source>
        <dbReference type="Proteomes" id="UP000433071"/>
    </source>
</evidence>